<organism evidence="1">
    <name type="scientific">viral metagenome</name>
    <dbReference type="NCBI Taxonomy" id="1070528"/>
    <lineage>
        <taxon>unclassified sequences</taxon>
        <taxon>metagenomes</taxon>
        <taxon>organismal metagenomes</taxon>
    </lineage>
</organism>
<dbReference type="EMBL" id="MN740283">
    <property type="protein sequence ID" value="QHT97590.1"/>
    <property type="molecule type" value="Genomic_DNA"/>
</dbReference>
<name>A0A6C0IYE7_9ZZZZ</name>
<accession>A0A6C0IYE7</accession>
<sequence length="79" mass="9336">MWSLLRLAHDHGSVTENLRVRLFNTKDEAVNAFLVEIVGYRHRNEITHQQAIRVMNEIEATDHAWFGELEWEIRPVVPE</sequence>
<dbReference type="AlphaFoldDB" id="A0A6C0IYE7"/>
<proteinExistence type="predicted"/>
<evidence type="ECO:0000313" key="1">
    <source>
        <dbReference type="EMBL" id="QHT97590.1"/>
    </source>
</evidence>
<protein>
    <submittedName>
        <fullName evidence="1">Uncharacterized protein</fullName>
    </submittedName>
</protein>
<reference evidence="1" key="1">
    <citation type="journal article" date="2020" name="Nature">
        <title>Giant virus diversity and host interactions through global metagenomics.</title>
        <authorList>
            <person name="Schulz F."/>
            <person name="Roux S."/>
            <person name="Paez-Espino D."/>
            <person name="Jungbluth S."/>
            <person name="Walsh D.A."/>
            <person name="Denef V.J."/>
            <person name="McMahon K.D."/>
            <person name="Konstantinidis K.T."/>
            <person name="Eloe-Fadrosh E.A."/>
            <person name="Kyrpides N.C."/>
            <person name="Woyke T."/>
        </authorList>
    </citation>
    <scope>NUCLEOTIDE SEQUENCE</scope>
    <source>
        <strain evidence="1">GVMAG-M-3300025572-1</strain>
    </source>
</reference>